<proteinExistence type="predicted"/>
<dbReference type="EMBL" id="UPHU01000001">
    <property type="protein sequence ID" value="VBA51175.1"/>
    <property type="molecule type" value="Genomic_DNA"/>
</dbReference>
<organism evidence="8 9">
    <name type="scientific">Mycobacterium pseudokansasii</name>
    <dbReference type="NCBI Taxonomy" id="2341080"/>
    <lineage>
        <taxon>Bacteria</taxon>
        <taxon>Bacillati</taxon>
        <taxon>Actinomycetota</taxon>
        <taxon>Actinomycetes</taxon>
        <taxon>Mycobacteriales</taxon>
        <taxon>Mycobacteriaceae</taxon>
        <taxon>Mycobacterium</taxon>
    </lineage>
</organism>
<dbReference type="GO" id="GO:0003700">
    <property type="term" value="F:DNA-binding transcription factor activity"/>
    <property type="evidence" value="ECO:0007669"/>
    <property type="project" value="TreeGrafter"/>
</dbReference>
<dbReference type="Gene3D" id="1.10.357.10">
    <property type="entry name" value="Tetracycline Repressor, domain 2"/>
    <property type="match status" value="1"/>
</dbReference>
<evidence type="ECO:0000256" key="2">
    <source>
        <dbReference type="ARBA" id="ARBA00023015"/>
    </source>
</evidence>
<sequence length="223" mass="24505">MVSTSSRPSPRRKYDSSRRRADAEARQRRVIEAAASLFVEQGFGATSIDQIAAAAEVSAPTIYATFGSKAGVLARAIDVAVVGDYEDVPVVDRVLSLIEEASPQEPQQFVAVAHFIHTINARVAPLIRVMEQATSADPALQQLRTSLILALRSDCAAAIEKYWRTALRRGLSKKQAADVMATMTLPQTYSMLTADMGWSPDRYQKWLAQALPQLLLRPELFSD</sequence>
<keyword evidence="2" id="KW-0805">Transcription regulation</keyword>
<dbReference type="InterPro" id="IPR001647">
    <property type="entry name" value="HTH_TetR"/>
</dbReference>
<keyword evidence="3 5" id="KW-0238">DNA-binding</keyword>
<reference evidence="8 9" key="1">
    <citation type="submission" date="2018-09" db="EMBL/GenBank/DDBJ databases">
        <authorList>
            <person name="Tagini F."/>
        </authorList>
    </citation>
    <scope>NUCLEOTIDE SEQUENCE [LARGE SCALE GENOMIC DNA]</scope>
    <source>
        <strain evidence="8 9">MK142</strain>
    </source>
</reference>
<dbReference type="SUPFAM" id="SSF46689">
    <property type="entry name" value="Homeodomain-like"/>
    <property type="match status" value="1"/>
</dbReference>
<feature type="compositionally biased region" description="Basic and acidic residues" evidence="6">
    <location>
        <begin position="12"/>
        <end position="21"/>
    </location>
</feature>
<evidence type="ECO:0000313" key="9">
    <source>
        <dbReference type="Proteomes" id="UP000268285"/>
    </source>
</evidence>
<evidence type="ECO:0000256" key="4">
    <source>
        <dbReference type="ARBA" id="ARBA00023163"/>
    </source>
</evidence>
<dbReference type="InterPro" id="IPR009057">
    <property type="entry name" value="Homeodomain-like_sf"/>
</dbReference>
<dbReference type="FunFam" id="1.10.10.60:FF:000141">
    <property type="entry name" value="TetR family transcriptional regulator"/>
    <property type="match status" value="1"/>
</dbReference>
<keyword evidence="9" id="KW-1185">Reference proteome</keyword>
<dbReference type="Proteomes" id="UP000268285">
    <property type="component" value="Unassembled WGS sequence"/>
</dbReference>
<dbReference type="PANTHER" id="PTHR30055">
    <property type="entry name" value="HTH-TYPE TRANSCRIPTIONAL REGULATOR RUTR"/>
    <property type="match status" value="1"/>
</dbReference>
<evidence type="ECO:0000256" key="1">
    <source>
        <dbReference type="ARBA" id="ARBA00011738"/>
    </source>
</evidence>
<evidence type="ECO:0000259" key="7">
    <source>
        <dbReference type="PROSITE" id="PS50977"/>
    </source>
</evidence>
<feature type="domain" description="HTH tetR-type" evidence="7">
    <location>
        <begin position="24"/>
        <end position="84"/>
    </location>
</feature>
<name>A0A498QUU0_9MYCO</name>
<keyword evidence="4" id="KW-0804">Transcription</keyword>
<dbReference type="PANTHER" id="PTHR30055:SF223">
    <property type="entry name" value="HTH-TYPE TRANSCRIPTIONAL REGULATOR UIDR"/>
    <property type="match status" value="1"/>
</dbReference>
<dbReference type="PROSITE" id="PS50977">
    <property type="entry name" value="HTH_TETR_2"/>
    <property type="match status" value="1"/>
</dbReference>
<evidence type="ECO:0000256" key="5">
    <source>
        <dbReference type="PROSITE-ProRule" id="PRU00335"/>
    </source>
</evidence>
<dbReference type="RefSeq" id="WP_246013636.1">
    <property type="nucleotide sequence ID" value="NZ_UPHU01000001.1"/>
</dbReference>
<dbReference type="GO" id="GO:0000976">
    <property type="term" value="F:transcription cis-regulatory region binding"/>
    <property type="evidence" value="ECO:0007669"/>
    <property type="project" value="TreeGrafter"/>
</dbReference>
<gene>
    <name evidence="8" type="ORF">LAUMK142_02964</name>
</gene>
<dbReference type="InterPro" id="IPR050109">
    <property type="entry name" value="HTH-type_TetR-like_transc_reg"/>
</dbReference>
<evidence type="ECO:0000256" key="3">
    <source>
        <dbReference type="ARBA" id="ARBA00023125"/>
    </source>
</evidence>
<dbReference type="Pfam" id="PF00440">
    <property type="entry name" value="TetR_N"/>
    <property type="match status" value="1"/>
</dbReference>
<comment type="subunit">
    <text evidence="1">Homodimer.</text>
</comment>
<dbReference type="PRINTS" id="PR00455">
    <property type="entry name" value="HTHTETR"/>
</dbReference>
<dbReference type="GO" id="GO:0045892">
    <property type="term" value="P:negative regulation of DNA-templated transcription"/>
    <property type="evidence" value="ECO:0007669"/>
    <property type="project" value="UniProtKB-ARBA"/>
</dbReference>
<dbReference type="AlphaFoldDB" id="A0A498QUU0"/>
<accession>A0A498QUU0</accession>
<feature type="DNA-binding region" description="H-T-H motif" evidence="5">
    <location>
        <begin position="47"/>
        <end position="66"/>
    </location>
</feature>
<feature type="region of interest" description="Disordered" evidence="6">
    <location>
        <begin position="1"/>
        <end position="21"/>
    </location>
</feature>
<protein>
    <recommendedName>
        <fullName evidence="7">HTH tetR-type domain-containing protein</fullName>
    </recommendedName>
</protein>
<evidence type="ECO:0000313" key="8">
    <source>
        <dbReference type="EMBL" id="VBA51175.1"/>
    </source>
</evidence>
<evidence type="ECO:0000256" key="6">
    <source>
        <dbReference type="SAM" id="MobiDB-lite"/>
    </source>
</evidence>